<name>A0A3S5FC01_9PLAT</name>
<evidence type="ECO:0000313" key="3">
    <source>
        <dbReference type="EMBL" id="VEL09395.1"/>
    </source>
</evidence>
<keyword evidence="1" id="KW-0175">Coiled coil</keyword>
<evidence type="ECO:0000256" key="2">
    <source>
        <dbReference type="SAM" id="MobiDB-lite"/>
    </source>
</evidence>
<keyword evidence="4" id="KW-1185">Reference proteome</keyword>
<proteinExistence type="predicted"/>
<feature type="compositionally biased region" description="Low complexity" evidence="2">
    <location>
        <begin position="253"/>
        <end position="270"/>
    </location>
</feature>
<reference evidence="3" key="1">
    <citation type="submission" date="2018-11" db="EMBL/GenBank/DDBJ databases">
        <authorList>
            <consortium name="Pathogen Informatics"/>
        </authorList>
    </citation>
    <scope>NUCLEOTIDE SEQUENCE</scope>
</reference>
<organism evidence="3 4">
    <name type="scientific">Protopolystoma xenopodis</name>
    <dbReference type="NCBI Taxonomy" id="117903"/>
    <lineage>
        <taxon>Eukaryota</taxon>
        <taxon>Metazoa</taxon>
        <taxon>Spiralia</taxon>
        <taxon>Lophotrochozoa</taxon>
        <taxon>Platyhelminthes</taxon>
        <taxon>Monogenea</taxon>
        <taxon>Polyopisthocotylea</taxon>
        <taxon>Polystomatidea</taxon>
        <taxon>Polystomatidae</taxon>
        <taxon>Protopolystoma</taxon>
    </lineage>
</organism>
<feature type="region of interest" description="Disordered" evidence="2">
    <location>
        <begin position="152"/>
        <end position="280"/>
    </location>
</feature>
<evidence type="ECO:0000313" key="4">
    <source>
        <dbReference type="Proteomes" id="UP000784294"/>
    </source>
</evidence>
<comment type="caution">
    <text evidence="3">The sequence shown here is derived from an EMBL/GenBank/DDBJ whole genome shotgun (WGS) entry which is preliminary data.</text>
</comment>
<protein>
    <submittedName>
        <fullName evidence="3">Uncharacterized protein</fullName>
    </submittedName>
</protein>
<feature type="compositionally biased region" description="Acidic residues" evidence="2">
    <location>
        <begin position="155"/>
        <end position="177"/>
    </location>
</feature>
<gene>
    <name evidence="3" type="ORF">PXEA_LOCUS2835</name>
</gene>
<dbReference type="EMBL" id="CAAALY010006228">
    <property type="protein sequence ID" value="VEL09395.1"/>
    <property type="molecule type" value="Genomic_DNA"/>
</dbReference>
<accession>A0A3S5FC01</accession>
<sequence length="280" mass="30765">MTARITDLEARLTLETTARSRLQAQLERTREAADQLKEQRDQLVAAELAEREKARRLARQVREARDEAEMMQRRAAAAEAELRQARRFQDAADTTVPAASSGLIGTGSDVDLVLLGHRGAGGFTRLPAGLDLEPGYPRSWELRAMFAKSGLTFDGSDDDDSNSPDDADDDDDDEDYDSNNKNNNCDDDDYEEEEKEKEDEAKYDYGGVSSRMLKRRPGHNDTNRLTVNRRIGAVDNFSTGGPAASGHCEKLASSRSGGSSMPSAKSTSSARLRSVEQMIG</sequence>
<feature type="coiled-coil region" evidence="1">
    <location>
        <begin position="19"/>
        <end position="88"/>
    </location>
</feature>
<evidence type="ECO:0000256" key="1">
    <source>
        <dbReference type="SAM" id="Coils"/>
    </source>
</evidence>
<dbReference type="AlphaFoldDB" id="A0A3S5FC01"/>
<dbReference type="Proteomes" id="UP000784294">
    <property type="component" value="Unassembled WGS sequence"/>
</dbReference>
<feature type="compositionally biased region" description="Acidic residues" evidence="2">
    <location>
        <begin position="185"/>
        <end position="197"/>
    </location>
</feature>